<keyword evidence="7" id="KW-1185">Reference proteome</keyword>
<feature type="domain" description="6-phosphogluconate dehydrogenase NADP-binding" evidence="4">
    <location>
        <begin position="24"/>
        <end position="175"/>
    </location>
</feature>
<gene>
    <name evidence="6" type="ORF">KCQ71_25375</name>
</gene>
<name>A0ABS7SGL3_9MICO</name>
<dbReference type="PANTHER" id="PTHR43580:SF2">
    <property type="entry name" value="CYTOKINE-LIKE NUCLEAR FACTOR N-PAC"/>
    <property type="match status" value="1"/>
</dbReference>
<evidence type="ECO:0000256" key="1">
    <source>
        <dbReference type="ARBA" id="ARBA00009080"/>
    </source>
</evidence>
<feature type="region of interest" description="Disordered" evidence="3">
    <location>
        <begin position="1"/>
        <end position="20"/>
    </location>
</feature>
<comment type="caution">
    <text evidence="6">The sequence shown here is derived from an EMBL/GenBank/DDBJ whole genome shotgun (WGS) entry which is preliminary data.</text>
</comment>
<evidence type="ECO:0000256" key="2">
    <source>
        <dbReference type="ARBA" id="ARBA00023002"/>
    </source>
</evidence>
<dbReference type="PANTHER" id="PTHR43580">
    <property type="entry name" value="OXIDOREDUCTASE GLYR1-RELATED"/>
    <property type="match status" value="1"/>
</dbReference>
<dbReference type="InterPro" id="IPR051265">
    <property type="entry name" value="HIBADH-related_NP60_sf"/>
</dbReference>
<evidence type="ECO:0000313" key="6">
    <source>
        <dbReference type="EMBL" id="MBZ2199500.1"/>
    </source>
</evidence>
<dbReference type="Gene3D" id="1.10.1040.10">
    <property type="entry name" value="N-(1-d-carboxylethyl)-l-norvaline Dehydrogenase, domain 2"/>
    <property type="match status" value="1"/>
</dbReference>
<feature type="compositionally biased region" description="Polar residues" evidence="3">
    <location>
        <begin position="1"/>
        <end position="17"/>
    </location>
</feature>
<dbReference type="Pfam" id="PF21761">
    <property type="entry name" value="RedAm-like_C"/>
    <property type="match status" value="1"/>
</dbReference>
<dbReference type="InterPro" id="IPR013328">
    <property type="entry name" value="6PGD_dom2"/>
</dbReference>
<proteinExistence type="inferred from homology"/>
<evidence type="ECO:0000259" key="5">
    <source>
        <dbReference type="Pfam" id="PF21761"/>
    </source>
</evidence>
<dbReference type="InterPro" id="IPR048666">
    <property type="entry name" value="RedAm-like_C"/>
</dbReference>
<dbReference type="InterPro" id="IPR015815">
    <property type="entry name" value="HIBADH-related"/>
</dbReference>
<dbReference type="Pfam" id="PF03446">
    <property type="entry name" value="NAD_binding_2"/>
    <property type="match status" value="1"/>
</dbReference>
<keyword evidence="2" id="KW-0560">Oxidoreductase</keyword>
<evidence type="ECO:0000313" key="7">
    <source>
        <dbReference type="Proteomes" id="UP000826651"/>
    </source>
</evidence>
<evidence type="ECO:0000256" key="3">
    <source>
        <dbReference type="SAM" id="MobiDB-lite"/>
    </source>
</evidence>
<sequence length="311" mass="31994">MPATPVTSASNSSTTLGSPAHPRVSVLGLGAMGAVLAGTLLAAGHPTTVWNRTHGRADTLRAAGAIEATSPAEAVSAADVVIVCLFDHASVHQTLDPIATHLAGTDLVNLTTTTPEQARELAAWSETHGIHHLDGGIMSVPEMIGHAGSEILYSGSPEVFGRRQDLLAHWGASTYLGPDAGRASLEDLAILSGMYVMFAGFLHGAAMVASAGVGAVEFAGRAAPFLAAMTGGLGGLAETVDARSYAAPGQQSLDFSDLSHIVRASAEAGVSTEAVQMVQNLITRQRDAGFGTEGFARIYESITDTTSRSHR</sequence>
<comment type="similarity">
    <text evidence="1">Belongs to the HIBADH-related family.</text>
</comment>
<dbReference type="PIRSF" id="PIRSF000103">
    <property type="entry name" value="HIBADH"/>
    <property type="match status" value="1"/>
</dbReference>
<accession>A0ABS7SGL3</accession>
<dbReference type="EMBL" id="JAGSHT010000029">
    <property type="protein sequence ID" value="MBZ2199500.1"/>
    <property type="molecule type" value="Genomic_DNA"/>
</dbReference>
<dbReference type="InterPro" id="IPR036291">
    <property type="entry name" value="NAD(P)-bd_dom_sf"/>
</dbReference>
<dbReference type="Gene3D" id="3.40.50.720">
    <property type="entry name" value="NAD(P)-binding Rossmann-like Domain"/>
    <property type="match status" value="1"/>
</dbReference>
<evidence type="ECO:0000259" key="4">
    <source>
        <dbReference type="Pfam" id="PF03446"/>
    </source>
</evidence>
<dbReference type="SUPFAM" id="SSF51735">
    <property type="entry name" value="NAD(P)-binding Rossmann-fold domains"/>
    <property type="match status" value="1"/>
</dbReference>
<organism evidence="6 7">
    <name type="scientific">Occultella gossypii</name>
    <dbReference type="NCBI Taxonomy" id="2800820"/>
    <lineage>
        <taxon>Bacteria</taxon>
        <taxon>Bacillati</taxon>
        <taxon>Actinomycetota</taxon>
        <taxon>Actinomycetes</taxon>
        <taxon>Micrococcales</taxon>
        <taxon>Ruaniaceae</taxon>
        <taxon>Occultella</taxon>
    </lineage>
</organism>
<protein>
    <submittedName>
        <fullName evidence="6">NAD(P)-dependent oxidoreductase</fullName>
    </submittedName>
</protein>
<reference evidence="6 7" key="1">
    <citation type="submission" date="2021-04" db="EMBL/GenBank/DDBJ databases">
        <title>Ruania sp. nov., isolated from sandy soil of mangrove forest.</title>
        <authorList>
            <person name="Ge X."/>
            <person name="Huang R."/>
            <person name="Liu W."/>
        </authorList>
    </citation>
    <scope>NUCLEOTIDE SEQUENCE [LARGE SCALE GENOMIC DNA]</scope>
    <source>
        <strain evidence="6 7">N2-46</strain>
    </source>
</reference>
<feature type="domain" description="NADPH-dependent reductive aminase-like C-terminal" evidence="5">
    <location>
        <begin position="179"/>
        <end position="302"/>
    </location>
</feature>
<dbReference type="Proteomes" id="UP000826651">
    <property type="component" value="Unassembled WGS sequence"/>
</dbReference>
<dbReference type="InterPro" id="IPR006115">
    <property type="entry name" value="6PGDH_NADP-bd"/>
</dbReference>